<sequence>MYYPIVIHQEDDSAYGVIVPDLPGCHSAGETMNDALENVAEAIDFHLEGMAEDGAEIPAPSDLEGLKDNPDYAGGTWVLVPVDLSRYLGTAQRINISLPNRLITQIDRFVDTHKEYKDRSKFLADAALKVLRHA</sequence>
<feature type="domain" description="HicB-like antitoxin of toxin-antitoxin system" evidence="1">
    <location>
        <begin position="3"/>
        <end position="127"/>
    </location>
</feature>
<dbReference type="PANTHER" id="PTHR34504:SF2">
    <property type="entry name" value="UPF0150 PROTEIN SSL0259"/>
    <property type="match status" value="1"/>
</dbReference>
<protein>
    <submittedName>
        <fullName evidence="2">Type II toxin-antitoxin system HicB family antitoxin</fullName>
    </submittedName>
</protein>
<keyword evidence="3" id="KW-1185">Reference proteome</keyword>
<dbReference type="CDD" id="cd22231">
    <property type="entry name" value="RHH_NikR_HicB-like"/>
    <property type="match status" value="1"/>
</dbReference>
<evidence type="ECO:0000259" key="1">
    <source>
        <dbReference type="Pfam" id="PF15919"/>
    </source>
</evidence>
<dbReference type="eggNOG" id="COG1598">
    <property type="taxonomic scope" value="Bacteria"/>
</dbReference>
<dbReference type="Gene3D" id="3.30.160.250">
    <property type="match status" value="1"/>
</dbReference>
<proteinExistence type="predicted"/>
<gene>
    <name evidence="2" type="ORF">J057_04611</name>
</gene>
<accession>N6X0M3</accession>
<evidence type="ECO:0000313" key="2">
    <source>
        <dbReference type="EMBL" id="ENO14603.1"/>
    </source>
</evidence>
<dbReference type="GO" id="GO:0006355">
    <property type="term" value="P:regulation of DNA-templated transcription"/>
    <property type="evidence" value="ECO:0007669"/>
    <property type="project" value="InterPro"/>
</dbReference>
<reference evidence="2 3" key="1">
    <citation type="journal article" date="2013" name="Genome Announc.">
        <title>Genome Sequence of the Polycyclic Aromatic Hydrocarbon-Degrading Bacterium Strain Marinobacter nanhaiticus D15-8WT.</title>
        <authorList>
            <person name="Cui Z."/>
            <person name="Gao W."/>
            <person name="Li Q."/>
            <person name="Xu G."/>
            <person name="Zheng L."/>
        </authorList>
    </citation>
    <scope>NUCLEOTIDE SEQUENCE [LARGE SCALE GENOMIC DNA]</scope>
    <source>
        <strain evidence="2 3">D15-8W</strain>
    </source>
</reference>
<comment type="caution">
    <text evidence="2">The sequence shown here is derived from an EMBL/GenBank/DDBJ whole genome shotgun (WGS) entry which is preliminary data.</text>
</comment>
<evidence type="ECO:0000313" key="3">
    <source>
        <dbReference type="Proteomes" id="UP000013165"/>
    </source>
</evidence>
<dbReference type="AlphaFoldDB" id="N6X0M3"/>
<name>N6X0M3_9GAMM</name>
<dbReference type="Proteomes" id="UP000013165">
    <property type="component" value="Unassembled WGS sequence"/>
</dbReference>
<dbReference type="SUPFAM" id="SSF143100">
    <property type="entry name" value="TTHA1013/TTHA0281-like"/>
    <property type="match status" value="1"/>
</dbReference>
<dbReference type="InterPro" id="IPR035069">
    <property type="entry name" value="TTHA1013/TTHA0281-like"/>
</dbReference>
<dbReference type="PATRIC" id="fig|626887.3.peg.910"/>
<dbReference type="PANTHER" id="PTHR34504">
    <property type="entry name" value="ANTITOXIN HICB"/>
    <property type="match status" value="1"/>
</dbReference>
<dbReference type="InterPro" id="IPR031807">
    <property type="entry name" value="HicB-like"/>
</dbReference>
<organism evidence="2 3">
    <name type="scientific">Marinobacter nanhaiticus D15-8W</name>
    <dbReference type="NCBI Taxonomy" id="626887"/>
    <lineage>
        <taxon>Bacteria</taxon>
        <taxon>Pseudomonadati</taxon>
        <taxon>Pseudomonadota</taxon>
        <taxon>Gammaproteobacteria</taxon>
        <taxon>Pseudomonadales</taxon>
        <taxon>Marinobacteraceae</taxon>
        <taxon>Marinobacter</taxon>
    </lineage>
</organism>
<dbReference type="RefSeq" id="WP_004578900.1">
    <property type="nucleotide sequence ID" value="NZ_AP028878.1"/>
</dbReference>
<dbReference type="Gene3D" id="1.10.1220.10">
    <property type="entry name" value="Met repressor-like"/>
    <property type="match status" value="1"/>
</dbReference>
<dbReference type="OrthoDB" id="9807959at2"/>
<dbReference type="InterPro" id="IPR013321">
    <property type="entry name" value="Arc_rbn_hlx_hlx"/>
</dbReference>
<dbReference type="Pfam" id="PF15919">
    <property type="entry name" value="HicB_lk_antitox"/>
    <property type="match status" value="1"/>
</dbReference>
<dbReference type="HOGENOM" id="CLU_114047_1_1_6"/>
<dbReference type="EMBL" id="APLQ01000011">
    <property type="protein sequence ID" value="ENO14603.1"/>
    <property type="molecule type" value="Genomic_DNA"/>
</dbReference>
<dbReference type="InterPro" id="IPR051404">
    <property type="entry name" value="TA_system_antitoxin"/>
</dbReference>